<reference evidence="1" key="1">
    <citation type="journal article" date="2023" name="Mol. Phylogenet. Evol.">
        <title>Genome-scale phylogeny and comparative genomics of the fungal order Sordariales.</title>
        <authorList>
            <person name="Hensen N."/>
            <person name="Bonometti L."/>
            <person name="Westerberg I."/>
            <person name="Brannstrom I.O."/>
            <person name="Guillou S."/>
            <person name="Cros-Aarteil S."/>
            <person name="Calhoun S."/>
            <person name="Haridas S."/>
            <person name="Kuo A."/>
            <person name="Mondo S."/>
            <person name="Pangilinan J."/>
            <person name="Riley R."/>
            <person name="LaButti K."/>
            <person name="Andreopoulos B."/>
            <person name="Lipzen A."/>
            <person name="Chen C."/>
            <person name="Yan M."/>
            <person name="Daum C."/>
            <person name="Ng V."/>
            <person name="Clum A."/>
            <person name="Steindorff A."/>
            <person name="Ohm R.A."/>
            <person name="Martin F."/>
            <person name="Silar P."/>
            <person name="Natvig D.O."/>
            <person name="Lalanne C."/>
            <person name="Gautier V."/>
            <person name="Ament-Velasquez S.L."/>
            <person name="Kruys A."/>
            <person name="Hutchinson M.I."/>
            <person name="Powell A.J."/>
            <person name="Barry K."/>
            <person name="Miller A.N."/>
            <person name="Grigoriev I.V."/>
            <person name="Debuchy R."/>
            <person name="Gladieux P."/>
            <person name="Hiltunen Thoren M."/>
            <person name="Johannesson H."/>
        </authorList>
    </citation>
    <scope>NUCLEOTIDE SEQUENCE</scope>
    <source>
        <strain evidence="1">FGSC 1904</strain>
    </source>
</reference>
<gene>
    <name evidence="1" type="ORF">B0T20DRAFT_353269</name>
</gene>
<dbReference type="AlphaFoldDB" id="A0AAE0PFK2"/>
<proteinExistence type="predicted"/>
<evidence type="ECO:0000313" key="2">
    <source>
        <dbReference type="Proteomes" id="UP001281003"/>
    </source>
</evidence>
<dbReference type="Proteomes" id="UP001281003">
    <property type="component" value="Unassembled WGS sequence"/>
</dbReference>
<reference evidence="1" key="2">
    <citation type="submission" date="2023-07" db="EMBL/GenBank/DDBJ databases">
        <authorList>
            <consortium name="Lawrence Berkeley National Laboratory"/>
            <person name="Haridas S."/>
            <person name="Hensen N."/>
            <person name="Bonometti L."/>
            <person name="Westerberg I."/>
            <person name="Brannstrom I.O."/>
            <person name="Guillou S."/>
            <person name="Cros-Aarteil S."/>
            <person name="Calhoun S."/>
            <person name="Kuo A."/>
            <person name="Mondo S."/>
            <person name="Pangilinan J."/>
            <person name="Riley R."/>
            <person name="LaButti K."/>
            <person name="Andreopoulos B."/>
            <person name="Lipzen A."/>
            <person name="Chen C."/>
            <person name="Yanf M."/>
            <person name="Daum C."/>
            <person name="Ng V."/>
            <person name="Clum A."/>
            <person name="Steindorff A."/>
            <person name="Ohm R."/>
            <person name="Martin F."/>
            <person name="Silar P."/>
            <person name="Natvig D."/>
            <person name="Lalanne C."/>
            <person name="Gautier V."/>
            <person name="Ament-velasquez S.L."/>
            <person name="Kruys A."/>
            <person name="Hutchinson M.I."/>
            <person name="Powell A.J."/>
            <person name="Barry K."/>
            <person name="Miller A.N."/>
            <person name="Grigoriev I.V."/>
            <person name="Debuchy R."/>
            <person name="Gladieux P."/>
            <person name="Thoren M.H."/>
            <person name="Johannesson H."/>
        </authorList>
    </citation>
    <scope>NUCLEOTIDE SEQUENCE</scope>
    <source>
        <strain evidence="1">FGSC 1904</strain>
    </source>
</reference>
<sequence length="291" mass="34253">MSDETATCGSDTKEHRPFPLLRLPVEIQLQIYRFAWTTEPVEKLPSTYFLHDTGDFVDRVTDRNDLVQSELAKKVNEELSAVRTMGSVCRHIRTTVYDEYFSHTQAIVQVHEILFRKLPGNFPYFQYCIPDVWLELSDSTCVSEHIQHVCLVITEYHFLDRKHGWAGLDQLNWLTSLRNLTTLEVVFEQKPPGVNGLKLTSSWRKGLPGVKWARPMIRSLPYLKKLVFKLKWKHSYPQGNALVWEEYPWFLEIRQLFQENATVSEDPEQRCFKFKNHIGVTYHDWPCSYEI</sequence>
<comment type="caution">
    <text evidence="1">The sequence shown here is derived from an EMBL/GenBank/DDBJ whole genome shotgun (WGS) entry which is preliminary data.</text>
</comment>
<organism evidence="1 2">
    <name type="scientific">Sordaria brevicollis</name>
    <dbReference type="NCBI Taxonomy" id="83679"/>
    <lineage>
        <taxon>Eukaryota</taxon>
        <taxon>Fungi</taxon>
        <taxon>Dikarya</taxon>
        <taxon>Ascomycota</taxon>
        <taxon>Pezizomycotina</taxon>
        <taxon>Sordariomycetes</taxon>
        <taxon>Sordariomycetidae</taxon>
        <taxon>Sordariales</taxon>
        <taxon>Sordariaceae</taxon>
        <taxon>Sordaria</taxon>
    </lineage>
</organism>
<dbReference type="EMBL" id="JAUTDP010000006">
    <property type="protein sequence ID" value="KAK3398595.1"/>
    <property type="molecule type" value="Genomic_DNA"/>
</dbReference>
<name>A0AAE0PFK2_SORBR</name>
<keyword evidence="2" id="KW-1185">Reference proteome</keyword>
<evidence type="ECO:0000313" key="1">
    <source>
        <dbReference type="EMBL" id="KAK3398595.1"/>
    </source>
</evidence>
<accession>A0AAE0PFK2</accession>
<protein>
    <submittedName>
        <fullName evidence="1">Uncharacterized protein</fullName>
    </submittedName>
</protein>